<name>A0A090WGW9_NONUL</name>
<dbReference type="Gene3D" id="1.10.30.50">
    <property type="match status" value="1"/>
</dbReference>
<dbReference type="EMBL" id="BBNT01000002">
    <property type="protein sequence ID" value="GAL74639.1"/>
    <property type="molecule type" value="Genomic_DNA"/>
</dbReference>
<dbReference type="AlphaFoldDB" id="A0A090WGW9"/>
<evidence type="ECO:0000313" key="2">
    <source>
        <dbReference type="Proteomes" id="UP000029647"/>
    </source>
</evidence>
<protein>
    <recommendedName>
        <fullName evidence="3">HNH domain-containing protein</fullName>
    </recommendedName>
</protein>
<sequence length="311" mass="36696">MIYLGEKSSSLSWYQNIATKWLKDRFEREERKGSIVKKQFKKLFTDDVIKELVRLKPEELIELEKKICDQYKDGDEDKVEEFISQAKSVFVMGGYRNWFLSNHINYDLATRLDTHTCTYCNREYTFVFKNKLGGKGMVPQFDHWYAKKDHPLLALSFFNLIPSCATCNTIKKDIAMSTLQHLHPYINKNISKSYVFNLWLKEIGVPEIGLDPTRVENEIESKKNKTTLDALNLGLIYKGHSTKELKDLYDLRIKYPENYLKKLLDETFGNLDITINEKYRLIFGIELEDKDYHKRIMSKFKSDIIKKLINL</sequence>
<evidence type="ECO:0000313" key="1">
    <source>
        <dbReference type="EMBL" id="GAL74639.1"/>
    </source>
</evidence>
<comment type="caution">
    <text evidence="1">The sequence shown here is derived from an EMBL/GenBank/DDBJ whole genome shotgun (WGS) entry which is preliminary data.</text>
</comment>
<dbReference type="Proteomes" id="UP000029647">
    <property type="component" value="Unassembled WGS sequence"/>
</dbReference>
<reference evidence="1 2" key="1">
    <citation type="journal article" date="2014" name="Genome Announc.">
        <title>Draft Genome Sequences of Marine Flavobacterium Nonlabens Strains NR17, NR24, NR27, NR32, NR33, and Ara13.</title>
        <authorList>
            <person name="Nakanishi M."/>
            <person name="Meirelles P."/>
            <person name="Suzuki R."/>
            <person name="Takatani N."/>
            <person name="Mino S."/>
            <person name="Suda W."/>
            <person name="Oshima K."/>
            <person name="Hattori M."/>
            <person name="Ohkuma M."/>
            <person name="Hosokawa M."/>
            <person name="Miyashita K."/>
            <person name="Thompson F.L."/>
            <person name="Niwa A."/>
            <person name="Sawabe T."/>
            <person name="Sawabe T."/>
        </authorList>
    </citation>
    <scope>NUCLEOTIDE SEQUENCE [LARGE SCALE GENOMIC DNA]</scope>
    <source>
        <strain evidence="2">JCM19275</strain>
    </source>
</reference>
<accession>A0A090WGW9</accession>
<evidence type="ECO:0008006" key="3">
    <source>
        <dbReference type="Google" id="ProtNLM"/>
    </source>
</evidence>
<proteinExistence type="predicted"/>
<gene>
    <name evidence="1" type="ORF">JCM19275_3494</name>
</gene>
<organism evidence="1 2">
    <name type="scientific">Nonlabens ulvanivorans</name>
    <name type="common">Persicivirga ulvanivorans</name>
    <dbReference type="NCBI Taxonomy" id="906888"/>
    <lineage>
        <taxon>Bacteria</taxon>
        <taxon>Pseudomonadati</taxon>
        <taxon>Bacteroidota</taxon>
        <taxon>Flavobacteriia</taxon>
        <taxon>Flavobacteriales</taxon>
        <taxon>Flavobacteriaceae</taxon>
        <taxon>Nonlabens</taxon>
    </lineage>
</organism>